<dbReference type="Pfam" id="PF20168">
    <property type="entry name" value="PDS5"/>
    <property type="match status" value="1"/>
</dbReference>
<organism evidence="3">
    <name type="scientific">Gongylonema pulchrum</name>
    <dbReference type="NCBI Taxonomy" id="637853"/>
    <lineage>
        <taxon>Eukaryota</taxon>
        <taxon>Metazoa</taxon>
        <taxon>Ecdysozoa</taxon>
        <taxon>Nematoda</taxon>
        <taxon>Chromadorea</taxon>
        <taxon>Rhabditida</taxon>
        <taxon>Spirurina</taxon>
        <taxon>Spiruromorpha</taxon>
        <taxon>Spiruroidea</taxon>
        <taxon>Gongylonematidae</taxon>
        <taxon>Gongylonema</taxon>
    </lineage>
</organism>
<evidence type="ECO:0000313" key="2">
    <source>
        <dbReference type="Proteomes" id="UP000271098"/>
    </source>
</evidence>
<accession>A0A183E8I3</accession>
<name>A0A183E8I3_9BILA</name>
<reference evidence="1 2" key="2">
    <citation type="submission" date="2018-11" db="EMBL/GenBank/DDBJ databases">
        <authorList>
            <consortium name="Pathogen Informatics"/>
        </authorList>
    </citation>
    <scope>NUCLEOTIDE SEQUENCE [LARGE SCALE GENOMIC DNA]</scope>
</reference>
<dbReference type="EMBL" id="UYRT01084944">
    <property type="protein sequence ID" value="VDN29495.1"/>
    <property type="molecule type" value="Genomic_DNA"/>
</dbReference>
<dbReference type="Proteomes" id="UP000271098">
    <property type="component" value="Unassembled WGS sequence"/>
</dbReference>
<reference evidence="3" key="1">
    <citation type="submission" date="2016-06" db="UniProtKB">
        <authorList>
            <consortium name="WormBaseParasite"/>
        </authorList>
    </citation>
    <scope>IDENTIFICATION</scope>
</reference>
<protein>
    <submittedName>
        <fullName evidence="3">MIF4G domain-containing protein</fullName>
    </submittedName>
</protein>
<keyword evidence="2" id="KW-1185">Reference proteome</keyword>
<sequence>MFKLIRKKHPPFCALLSNLVLRLPLRCSGRAKRRSGHRGPFLFFFISFRSAWAVEQILMKQSRQRNLLYDLVTLLKQGPKSKSETAFEEIFKKIVEFDPEPLKFARHFRKFVEVLKKDLELLSLLEYVLGREHQQEKVEDDFKKFTGGLEKYELPKECVDTIKSLLQRCLPFQFNGGAVEVLVDKIVTAIKSIEDFHKESSDRCHRLLRLLEHCFEMMAAIQYRILEPEHDIRYGDQLMLLVLATSNTSALSCASLINIFRQLLKLGST</sequence>
<proteinExistence type="predicted"/>
<dbReference type="WBParaSite" id="GPUH_0001729601-mRNA-1">
    <property type="protein sequence ID" value="GPUH_0001729601-mRNA-1"/>
    <property type="gene ID" value="GPUH_0001729601"/>
</dbReference>
<dbReference type="AlphaFoldDB" id="A0A183E8I3"/>
<gene>
    <name evidence="1" type="ORF">GPUH_LOCUS17274</name>
</gene>
<evidence type="ECO:0000313" key="3">
    <source>
        <dbReference type="WBParaSite" id="GPUH_0001729601-mRNA-1"/>
    </source>
</evidence>
<evidence type="ECO:0000313" key="1">
    <source>
        <dbReference type="EMBL" id="VDN29495.1"/>
    </source>
</evidence>